<keyword evidence="4" id="KW-1185">Reference proteome</keyword>
<feature type="chain" id="PRO_5040747386" evidence="1">
    <location>
        <begin position="27"/>
        <end position="95"/>
    </location>
</feature>
<keyword evidence="1" id="KW-0732">Signal</keyword>
<dbReference type="Proteomes" id="UP001151088">
    <property type="component" value="Unassembled WGS sequence"/>
</dbReference>
<sequence>MRRIVAGLGALAVIAPALLAPVAAFAGPTCTTEAKDKWMSQDAMKAKVAEMGYQKIKTFKVSGSCYEIYGYTKDNKKAEVYFNPVTGAVVKSEID</sequence>
<evidence type="ECO:0000256" key="1">
    <source>
        <dbReference type="SAM" id="SignalP"/>
    </source>
</evidence>
<comment type="caution">
    <text evidence="3">The sequence shown here is derived from an EMBL/GenBank/DDBJ whole genome shotgun (WGS) entry which is preliminary data.</text>
</comment>
<dbReference type="RefSeq" id="WP_258734304.1">
    <property type="nucleotide sequence ID" value="NZ_JANTHY010000011.1"/>
</dbReference>
<dbReference type="EMBL" id="JANTHZ010000010">
    <property type="protein sequence ID" value="MCS0497149.1"/>
    <property type="molecule type" value="Genomic_DNA"/>
</dbReference>
<accession>A0A9X2PGU3</accession>
<evidence type="ECO:0000313" key="4">
    <source>
        <dbReference type="Proteomes" id="UP001151088"/>
    </source>
</evidence>
<feature type="domain" description="PepSY" evidence="2">
    <location>
        <begin position="11"/>
        <end position="93"/>
    </location>
</feature>
<evidence type="ECO:0000259" key="2">
    <source>
        <dbReference type="Pfam" id="PF13670"/>
    </source>
</evidence>
<dbReference type="Pfam" id="PF13670">
    <property type="entry name" value="PepSY_2"/>
    <property type="match status" value="1"/>
</dbReference>
<name>A0A9X2PGU3_9HYPH</name>
<dbReference type="AlphaFoldDB" id="A0A9X2PGU3"/>
<reference evidence="3" key="1">
    <citation type="submission" date="2022-08" db="EMBL/GenBank/DDBJ databases">
        <authorList>
            <person name="Li F."/>
        </authorList>
    </citation>
    <scope>NUCLEOTIDE SEQUENCE</scope>
    <source>
        <strain evidence="3">MQZ15Z-1</strain>
    </source>
</reference>
<proteinExistence type="predicted"/>
<organism evidence="3 4">
    <name type="scientific">Ancylobacter mangrovi</name>
    <dbReference type="NCBI Taxonomy" id="2972472"/>
    <lineage>
        <taxon>Bacteria</taxon>
        <taxon>Pseudomonadati</taxon>
        <taxon>Pseudomonadota</taxon>
        <taxon>Alphaproteobacteria</taxon>
        <taxon>Hyphomicrobiales</taxon>
        <taxon>Xanthobacteraceae</taxon>
        <taxon>Ancylobacter</taxon>
    </lineage>
</organism>
<protein>
    <submittedName>
        <fullName evidence="3">PepSY domain-containing protein</fullName>
    </submittedName>
</protein>
<feature type="signal peptide" evidence="1">
    <location>
        <begin position="1"/>
        <end position="26"/>
    </location>
</feature>
<evidence type="ECO:0000313" key="3">
    <source>
        <dbReference type="EMBL" id="MCS0497149.1"/>
    </source>
</evidence>
<dbReference type="InterPro" id="IPR025711">
    <property type="entry name" value="PepSY"/>
</dbReference>
<gene>
    <name evidence="3" type="ORF">NVS89_18850</name>
</gene>